<sequence>MSTLVVVKKNGYATIACDSLSTDGTMTVPSDNKINNHKYFKVNNSFIGFVGWSNINNIFEDIIENNPAILEFTDRKSIFNSLNNLHPILKDEYYINTLEDDDQSAESSQISGLILTPKGIFEFCSYRSVDEYSKYWAVGGGSKIRSRVNAQLL</sequence>
<dbReference type="InterPro" id="IPR029055">
    <property type="entry name" value="Ntn_hydrolases_N"/>
</dbReference>
<accession>A0ABY9THU2</accession>
<dbReference type="EMBL" id="CP134146">
    <property type="protein sequence ID" value="WNC68399.1"/>
    <property type="molecule type" value="Genomic_DNA"/>
</dbReference>
<evidence type="ECO:0000313" key="2">
    <source>
        <dbReference type="Proteomes" id="UP001248581"/>
    </source>
</evidence>
<dbReference type="Proteomes" id="UP001248581">
    <property type="component" value="Chromosome"/>
</dbReference>
<dbReference type="RefSeq" id="WP_348387555.1">
    <property type="nucleotide sequence ID" value="NZ_CP134146.1"/>
</dbReference>
<keyword evidence="2" id="KW-1185">Reference proteome</keyword>
<reference evidence="2" key="1">
    <citation type="submission" date="2023-09" db="EMBL/GenBank/DDBJ databases">
        <authorList>
            <person name="Li S."/>
            <person name="Li X."/>
            <person name="Zhang C."/>
            <person name="Zhao Z."/>
        </authorList>
    </citation>
    <scope>NUCLEOTIDE SEQUENCE [LARGE SCALE GENOMIC DNA]</scope>
    <source>
        <strain evidence="2">SQ345</strain>
    </source>
</reference>
<organism evidence="1 2">
    <name type="scientific">Thalassotalea nanhaiensis</name>
    <dbReference type="NCBI Taxonomy" id="3065648"/>
    <lineage>
        <taxon>Bacteria</taxon>
        <taxon>Pseudomonadati</taxon>
        <taxon>Pseudomonadota</taxon>
        <taxon>Gammaproteobacteria</taxon>
        <taxon>Alteromonadales</taxon>
        <taxon>Colwelliaceae</taxon>
        <taxon>Thalassotalea</taxon>
    </lineage>
</organism>
<protein>
    <submittedName>
        <fullName evidence="1">Uncharacterized protein</fullName>
    </submittedName>
</protein>
<gene>
    <name evidence="1" type="ORF">RI845_18000</name>
</gene>
<proteinExistence type="predicted"/>
<evidence type="ECO:0000313" key="1">
    <source>
        <dbReference type="EMBL" id="WNC68399.1"/>
    </source>
</evidence>
<dbReference type="SUPFAM" id="SSF56235">
    <property type="entry name" value="N-terminal nucleophile aminohydrolases (Ntn hydrolases)"/>
    <property type="match status" value="1"/>
</dbReference>
<name>A0ABY9THU2_9GAMM</name>
<dbReference type="Gene3D" id="3.60.20.10">
    <property type="entry name" value="Glutamine Phosphoribosylpyrophosphate, subunit 1, domain 1"/>
    <property type="match status" value="1"/>
</dbReference>